<reference evidence="1 2" key="1">
    <citation type="submission" date="2017-02" db="EMBL/GenBank/DDBJ databases">
        <title>Whole genome shotgun sequence of Pantoea agglomerans strain AS1 isolated from a cycad, Zamia floridana in Central Florida, USA.</title>
        <authorList>
            <person name="Lata P."/>
            <person name="Govindarajan S."/>
            <person name="Qi F."/>
            <person name="Li J.-L."/>
            <person name="Maurya S.K."/>
            <person name="Sahoo M.K."/>
        </authorList>
    </citation>
    <scope>NUCLEOTIDE SEQUENCE [LARGE SCALE GENOMIC DNA]</scope>
    <source>
        <strain evidence="1 2">AS1</strain>
    </source>
</reference>
<dbReference type="OrthoDB" id="5947241at2"/>
<evidence type="ECO:0000313" key="2">
    <source>
        <dbReference type="Proteomes" id="UP000192769"/>
    </source>
</evidence>
<keyword evidence="2" id="KW-1185">Reference proteome</keyword>
<dbReference type="RefSeq" id="WP_081140188.1">
    <property type="nucleotide sequence ID" value="NZ_MWUE01000022.1"/>
</dbReference>
<proteinExistence type="predicted"/>
<organism evidence="1 2">
    <name type="scientific">Pantoea latae</name>
    <dbReference type="NCBI Taxonomy" id="1964541"/>
    <lineage>
        <taxon>Bacteria</taxon>
        <taxon>Pseudomonadati</taxon>
        <taxon>Pseudomonadota</taxon>
        <taxon>Gammaproteobacteria</taxon>
        <taxon>Enterobacterales</taxon>
        <taxon>Erwiniaceae</taxon>
        <taxon>Pantoea</taxon>
    </lineage>
</organism>
<evidence type="ECO:0000313" key="1">
    <source>
        <dbReference type="EMBL" id="OQP32392.1"/>
    </source>
</evidence>
<gene>
    <name evidence="1" type="ORF">B2J69_14055</name>
</gene>
<protein>
    <submittedName>
        <fullName evidence="1">Uncharacterized protein</fullName>
    </submittedName>
</protein>
<dbReference type="AlphaFoldDB" id="A0A1V9DEU4"/>
<accession>A0A1V9DEU4</accession>
<sequence length="238" mass="26326">MKKPNALTLKLDGTSPSKLPMAKLVKYMAALTDFYGSVEAVHFDSVSEGSADLNAWVDNDISYNAVITKATLAAQNNGSSYQRLTNLLEQDGFVGKLLDRNDTVIISFPTIKKDMPLYVTKVAEIQGRLYSVGGKDDSIPVRIEGPNGETFKCEATPELASSLGSHLFKNIRVKGESNWEKREGKWELKKMKIASFTLLKKTSLRDAISSIKQAPGDQWSEEEDADSLLKTMRVINCE</sequence>
<comment type="caution">
    <text evidence="1">The sequence shown here is derived from an EMBL/GenBank/DDBJ whole genome shotgun (WGS) entry which is preliminary data.</text>
</comment>
<name>A0A1V9DEU4_9GAMM</name>
<dbReference type="Proteomes" id="UP000192769">
    <property type="component" value="Unassembled WGS sequence"/>
</dbReference>
<dbReference type="EMBL" id="MWUE01000022">
    <property type="protein sequence ID" value="OQP32392.1"/>
    <property type="molecule type" value="Genomic_DNA"/>
</dbReference>